<organism evidence="3 4">
    <name type="scientific">Tanacetum coccineum</name>
    <dbReference type="NCBI Taxonomy" id="301880"/>
    <lineage>
        <taxon>Eukaryota</taxon>
        <taxon>Viridiplantae</taxon>
        <taxon>Streptophyta</taxon>
        <taxon>Embryophyta</taxon>
        <taxon>Tracheophyta</taxon>
        <taxon>Spermatophyta</taxon>
        <taxon>Magnoliopsida</taxon>
        <taxon>eudicotyledons</taxon>
        <taxon>Gunneridae</taxon>
        <taxon>Pentapetalae</taxon>
        <taxon>asterids</taxon>
        <taxon>campanulids</taxon>
        <taxon>Asterales</taxon>
        <taxon>Asteraceae</taxon>
        <taxon>Asteroideae</taxon>
        <taxon>Anthemideae</taxon>
        <taxon>Anthemidinae</taxon>
        <taxon>Tanacetum</taxon>
    </lineage>
</organism>
<dbReference type="PANTHER" id="PTHR34676">
    <property type="entry name" value="DUF4219 DOMAIN-CONTAINING PROTEIN-RELATED"/>
    <property type="match status" value="1"/>
</dbReference>
<comment type="caution">
    <text evidence="3">The sequence shown here is derived from an EMBL/GenBank/DDBJ whole genome shotgun (WGS) entry which is preliminary data.</text>
</comment>
<reference evidence="3" key="1">
    <citation type="journal article" date="2022" name="Int. J. Mol. Sci.">
        <title>Draft Genome of Tanacetum Coccineum: Genomic Comparison of Closely Related Tanacetum-Family Plants.</title>
        <authorList>
            <person name="Yamashiro T."/>
            <person name="Shiraishi A."/>
            <person name="Nakayama K."/>
            <person name="Satake H."/>
        </authorList>
    </citation>
    <scope>NUCLEOTIDE SEQUENCE</scope>
</reference>
<evidence type="ECO:0000259" key="2">
    <source>
        <dbReference type="PROSITE" id="PS50158"/>
    </source>
</evidence>
<dbReference type="InterPro" id="IPR036875">
    <property type="entry name" value="Znf_CCHC_sf"/>
</dbReference>
<evidence type="ECO:0000313" key="3">
    <source>
        <dbReference type="EMBL" id="GJT64764.1"/>
    </source>
</evidence>
<dbReference type="SUPFAM" id="SSF57756">
    <property type="entry name" value="Retrovirus zinc finger-like domains"/>
    <property type="match status" value="1"/>
</dbReference>
<dbReference type="Proteomes" id="UP001151760">
    <property type="component" value="Unassembled WGS sequence"/>
</dbReference>
<dbReference type="EMBL" id="BQNB010017575">
    <property type="protein sequence ID" value="GJT64764.1"/>
    <property type="molecule type" value="Genomic_DNA"/>
</dbReference>
<proteinExistence type="predicted"/>
<keyword evidence="1" id="KW-0863">Zinc-finger</keyword>
<dbReference type="PROSITE" id="PS50158">
    <property type="entry name" value="ZF_CCHC"/>
    <property type="match status" value="1"/>
</dbReference>
<feature type="domain" description="CCHC-type" evidence="2">
    <location>
        <begin position="189"/>
        <end position="204"/>
    </location>
</feature>
<dbReference type="Pfam" id="PF14223">
    <property type="entry name" value="Retrotran_gag_2"/>
    <property type="match status" value="1"/>
</dbReference>
<keyword evidence="4" id="KW-1185">Reference proteome</keyword>
<gene>
    <name evidence="3" type="ORF">Tco_1016244</name>
</gene>
<protein>
    <submittedName>
        <fullName evidence="3">DUF4219 domain-containing protein</fullName>
    </submittedName>
</protein>
<evidence type="ECO:0000256" key="1">
    <source>
        <dbReference type="PROSITE-ProRule" id="PRU00047"/>
    </source>
</evidence>
<sequence>MKEMPYELLEDDQNKKLSKNNEAKMTLYNALPRKEFEIVFMCKTAKEIWHTLIITHQGNSLVSDCKIDLLTQEYEKFSISNEETIDKGFTRLNAIVTTKVMVIEEAKDLATLPLDELVGNRKVYEMILENDGVVSKTITNDKVKSIALKANITRGQTSNNSTCQDESDEDEEINLMAKKCESSRRERGCYNCGDKSHLADSCPKPNNKAFIGVTWNDSEDGDEP</sequence>
<keyword evidence="1" id="KW-0479">Metal-binding</keyword>
<keyword evidence="1" id="KW-0862">Zinc</keyword>
<dbReference type="InterPro" id="IPR001878">
    <property type="entry name" value="Znf_CCHC"/>
</dbReference>
<accession>A0ABQ5FNM7</accession>
<dbReference type="Gene3D" id="4.10.60.10">
    <property type="entry name" value="Zinc finger, CCHC-type"/>
    <property type="match status" value="1"/>
</dbReference>
<dbReference type="SMART" id="SM00343">
    <property type="entry name" value="ZnF_C2HC"/>
    <property type="match status" value="1"/>
</dbReference>
<reference evidence="3" key="2">
    <citation type="submission" date="2022-01" db="EMBL/GenBank/DDBJ databases">
        <authorList>
            <person name="Yamashiro T."/>
            <person name="Shiraishi A."/>
            <person name="Satake H."/>
            <person name="Nakayama K."/>
        </authorList>
    </citation>
    <scope>NUCLEOTIDE SEQUENCE</scope>
</reference>
<evidence type="ECO:0000313" key="4">
    <source>
        <dbReference type="Proteomes" id="UP001151760"/>
    </source>
</evidence>
<dbReference type="PANTHER" id="PTHR34676:SF8">
    <property type="entry name" value="TRANSMEMBRANE PROTEIN"/>
    <property type="match status" value="1"/>
</dbReference>
<name>A0ABQ5FNM7_9ASTR</name>